<dbReference type="Pfam" id="PF08238">
    <property type="entry name" value="Sel1"/>
    <property type="match status" value="3"/>
</dbReference>
<keyword evidence="1" id="KW-0472">Membrane</keyword>
<dbReference type="InterPro" id="IPR006597">
    <property type="entry name" value="Sel1-like"/>
</dbReference>
<dbReference type="PANTHER" id="PTHR11102">
    <property type="entry name" value="SEL-1-LIKE PROTEIN"/>
    <property type="match status" value="1"/>
</dbReference>
<comment type="caution">
    <text evidence="2">The sequence shown here is derived from an EMBL/GenBank/DDBJ whole genome shotgun (WGS) entry which is preliminary data.</text>
</comment>
<dbReference type="InterPro" id="IPR050767">
    <property type="entry name" value="Sel1_AlgK"/>
</dbReference>
<dbReference type="SMART" id="SM00671">
    <property type="entry name" value="SEL1"/>
    <property type="match status" value="3"/>
</dbReference>
<evidence type="ECO:0000256" key="1">
    <source>
        <dbReference type="SAM" id="Phobius"/>
    </source>
</evidence>
<gene>
    <name evidence="2" type="ORF">CZ787_07790</name>
</gene>
<name>A0A1R4HXT8_9GAMM</name>
<accession>A0A1R4HXT8</accession>
<dbReference type="AlphaFoldDB" id="A0A1R4HXT8"/>
<dbReference type="InterPro" id="IPR011990">
    <property type="entry name" value="TPR-like_helical_dom_sf"/>
</dbReference>
<proteinExistence type="predicted"/>
<evidence type="ECO:0000313" key="3">
    <source>
        <dbReference type="Proteomes" id="UP000196331"/>
    </source>
</evidence>
<keyword evidence="1" id="KW-0812">Transmembrane</keyword>
<dbReference type="Proteomes" id="UP000196331">
    <property type="component" value="Unassembled WGS sequence"/>
</dbReference>
<keyword evidence="1" id="KW-1133">Transmembrane helix</keyword>
<dbReference type="OrthoDB" id="6120455at2"/>
<dbReference type="PANTHER" id="PTHR11102:SF160">
    <property type="entry name" value="ERAD-ASSOCIATED E3 UBIQUITIN-PROTEIN LIGASE COMPONENT HRD3"/>
    <property type="match status" value="1"/>
</dbReference>
<evidence type="ECO:0008006" key="4">
    <source>
        <dbReference type="Google" id="ProtNLM"/>
    </source>
</evidence>
<feature type="transmembrane region" description="Helical" evidence="1">
    <location>
        <begin position="55"/>
        <end position="74"/>
    </location>
</feature>
<reference evidence="2 3" key="1">
    <citation type="submission" date="2017-02" db="EMBL/GenBank/DDBJ databases">
        <authorList>
            <person name="Dridi B."/>
        </authorList>
    </citation>
    <scope>NUCLEOTIDE SEQUENCE [LARGE SCALE GENOMIC DNA]</scope>
    <source>
        <strain evidence="2 3">JB380</strain>
    </source>
</reference>
<feature type="transmembrane region" description="Helical" evidence="1">
    <location>
        <begin position="21"/>
        <end position="49"/>
    </location>
</feature>
<dbReference type="EMBL" id="FUKM01000033">
    <property type="protein sequence ID" value="SJN12318.1"/>
    <property type="molecule type" value="Genomic_DNA"/>
</dbReference>
<dbReference type="SUPFAM" id="SSF81901">
    <property type="entry name" value="HCP-like"/>
    <property type="match status" value="1"/>
</dbReference>
<organism evidence="2 3">
    <name type="scientific">Halomonas citrativorans</name>
    <dbReference type="NCBI Taxonomy" id="2742612"/>
    <lineage>
        <taxon>Bacteria</taxon>
        <taxon>Pseudomonadati</taxon>
        <taxon>Pseudomonadota</taxon>
        <taxon>Gammaproteobacteria</taxon>
        <taxon>Oceanospirillales</taxon>
        <taxon>Halomonadaceae</taxon>
        <taxon>Halomonas</taxon>
    </lineage>
</organism>
<dbReference type="Gene3D" id="1.25.40.10">
    <property type="entry name" value="Tetratricopeptide repeat domain"/>
    <property type="match status" value="1"/>
</dbReference>
<protein>
    <recommendedName>
        <fullName evidence="4">Sel1 repeat family protein</fullName>
    </recommendedName>
</protein>
<sequence>MKKRKLDEAVRCSNCGGNTQYIVPITFGNIALIALQIIIFVMGLGALIFYVANDIASFLGLLLLSSVSIARPLYRTRLICKECAAPIHDATLKWTLGSGPFKRIPRLRRVNTDVKQPVLKAWLPNATWKKLCISYHQFMAASFEDNNEARSVRHLKQLDALGGEKGALGLGYRYLNGKGVKEDHAKAYQYFEKIAGLNGKWCIEAEFQLGCMHMLGQFVPVHDVKAGEYFEKAAHKGHSLSQYNWGLALIDGWAGYEDYVKGCEWIEKSAAAGVPEAQEVLGRLNRFKS</sequence>
<evidence type="ECO:0000313" key="2">
    <source>
        <dbReference type="EMBL" id="SJN12318.1"/>
    </source>
</evidence>